<evidence type="ECO:0000313" key="3">
    <source>
        <dbReference type="Proteomes" id="UP000652219"/>
    </source>
</evidence>
<proteinExistence type="predicted"/>
<feature type="region of interest" description="Disordered" evidence="1">
    <location>
        <begin position="1"/>
        <end position="62"/>
    </location>
</feature>
<protein>
    <submittedName>
        <fullName evidence="2">Uncharacterized protein</fullName>
    </submittedName>
</protein>
<feature type="compositionally biased region" description="Polar residues" evidence="1">
    <location>
        <begin position="13"/>
        <end position="22"/>
    </location>
</feature>
<organism evidence="2 3">
    <name type="scientific">Colletotrichum sojae</name>
    <dbReference type="NCBI Taxonomy" id="2175907"/>
    <lineage>
        <taxon>Eukaryota</taxon>
        <taxon>Fungi</taxon>
        <taxon>Dikarya</taxon>
        <taxon>Ascomycota</taxon>
        <taxon>Pezizomycotina</taxon>
        <taxon>Sordariomycetes</taxon>
        <taxon>Hypocreomycetidae</taxon>
        <taxon>Glomerellales</taxon>
        <taxon>Glomerellaceae</taxon>
        <taxon>Colletotrichum</taxon>
        <taxon>Colletotrichum orchidearum species complex</taxon>
    </lineage>
</organism>
<reference evidence="2 3" key="1">
    <citation type="journal article" date="2020" name="Phytopathology">
        <title>Genome Sequence Resources of Colletotrichum truncatum, C. plurivorum, C. musicola, and C. sojae: Four Species Pathogenic to Soybean (Glycine max).</title>
        <authorList>
            <person name="Rogerio F."/>
            <person name="Boufleur T.R."/>
            <person name="Ciampi-Guillardi M."/>
            <person name="Sukno S.A."/>
            <person name="Thon M.R."/>
            <person name="Massola Junior N.S."/>
            <person name="Baroncelli R."/>
        </authorList>
    </citation>
    <scope>NUCLEOTIDE SEQUENCE [LARGE SCALE GENOMIC DNA]</scope>
    <source>
        <strain evidence="2 3">LFN0009</strain>
    </source>
</reference>
<feature type="region of interest" description="Disordered" evidence="1">
    <location>
        <begin position="77"/>
        <end position="103"/>
    </location>
</feature>
<feature type="compositionally biased region" description="Basic and acidic residues" evidence="1">
    <location>
        <begin position="23"/>
        <end position="46"/>
    </location>
</feature>
<dbReference type="EMBL" id="WIGN01000314">
    <property type="protein sequence ID" value="KAF6800131.1"/>
    <property type="molecule type" value="Genomic_DNA"/>
</dbReference>
<name>A0A8H6MLW9_9PEZI</name>
<dbReference type="AlphaFoldDB" id="A0A8H6MLW9"/>
<comment type="caution">
    <text evidence="2">The sequence shown here is derived from an EMBL/GenBank/DDBJ whole genome shotgun (WGS) entry which is preliminary data.</text>
</comment>
<feature type="compositionally biased region" description="Acidic residues" evidence="1">
    <location>
        <begin position="89"/>
        <end position="103"/>
    </location>
</feature>
<accession>A0A8H6MLW9</accession>
<evidence type="ECO:0000313" key="2">
    <source>
        <dbReference type="EMBL" id="KAF6800131.1"/>
    </source>
</evidence>
<sequence>MEPSPGAPRPDEQTTAGVQVNPNHDRNHREQWREVEPRQRTVEFPRRTGQAQVPPDSPHYDQDRIEQWRALVSLCQTDGQAQMPPADPDHDEDDGEDWEMVDV</sequence>
<gene>
    <name evidence="2" type="ORF">CSOJ01_12373</name>
</gene>
<keyword evidence="3" id="KW-1185">Reference proteome</keyword>
<evidence type="ECO:0000256" key="1">
    <source>
        <dbReference type="SAM" id="MobiDB-lite"/>
    </source>
</evidence>
<dbReference type="Proteomes" id="UP000652219">
    <property type="component" value="Unassembled WGS sequence"/>
</dbReference>